<feature type="compositionally biased region" description="Low complexity" evidence="1">
    <location>
        <begin position="7"/>
        <end position="16"/>
    </location>
</feature>
<keyword evidence="3" id="KW-1185">Reference proteome</keyword>
<name>A0A4Z1NIC5_9PEZI</name>
<gene>
    <name evidence="2" type="ORF">E6O75_ATG09378</name>
</gene>
<dbReference type="Proteomes" id="UP000298493">
    <property type="component" value="Unassembled WGS sequence"/>
</dbReference>
<proteinExistence type="predicted"/>
<accession>A0A4Z1NIC5</accession>
<sequence length="293" mass="33028">MSDDTWSSDYSIMDTSDSSDDTLMGDNEHVPAEPLENHPQLAYIKKNPTPAPLMKKYTATPAYPQRARLIFLGGCPRPEWEKVVRDSDRLFDVVIYNPLEFLVFLSDYPGRDLGARMGRVVFWVQGGLREQHVPARFSKGEAGVVPYWPGDFGFSTLEFAWPVPSLACLKRGWDGFVGGVWEGRGGLCWLKKEKPVDFGVELLARQWMLVIDEFLDGDGAKGDLEVYFELGDDGEVGDHPLMRHRPFLEKLERLDVDVGARPFRSCCDCSKGCMGFLVLRRPEWRGKTAGKSA</sequence>
<feature type="region of interest" description="Disordered" evidence="1">
    <location>
        <begin position="1"/>
        <end position="39"/>
    </location>
</feature>
<dbReference type="AlphaFoldDB" id="A0A4Z1NIC5"/>
<reference evidence="2 3" key="1">
    <citation type="submission" date="2019-04" db="EMBL/GenBank/DDBJ databases">
        <title>High contiguity whole genome sequence and gene annotation resource for two Venturia nashicola isolates.</title>
        <authorList>
            <person name="Prokchorchik M."/>
            <person name="Won K."/>
            <person name="Lee Y."/>
            <person name="Choi E.D."/>
            <person name="Segonzac C."/>
            <person name="Sohn K.H."/>
        </authorList>
    </citation>
    <scope>NUCLEOTIDE SEQUENCE [LARGE SCALE GENOMIC DNA]</scope>
    <source>
        <strain evidence="2 3">PRI2</strain>
    </source>
</reference>
<dbReference type="EMBL" id="SNSC02000023">
    <property type="protein sequence ID" value="TID14299.1"/>
    <property type="molecule type" value="Genomic_DNA"/>
</dbReference>
<protein>
    <submittedName>
        <fullName evidence="2">Uncharacterized protein</fullName>
    </submittedName>
</protein>
<organism evidence="2 3">
    <name type="scientific">Venturia nashicola</name>
    <dbReference type="NCBI Taxonomy" id="86259"/>
    <lineage>
        <taxon>Eukaryota</taxon>
        <taxon>Fungi</taxon>
        <taxon>Dikarya</taxon>
        <taxon>Ascomycota</taxon>
        <taxon>Pezizomycotina</taxon>
        <taxon>Dothideomycetes</taxon>
        <taxon>Pleosporomycetidae</taxon>
        <taxon>Venturiales</taxon>
        <taxon>Venturiaceae</taxon>
        <taxon>Venturia</taxon>
    </lineage>
</organism>
<evidence type="ECO:0000256" key="1">
    <source>
        <dbReference type="SAM" id="MobiDB-lite"/>
    </source>
</evidence>
<evidence type="ECO:0000313" key="3">
    <source>
        <dbReference type="Proteomes" id="UP000298493"/>
    </source>
</evidence>
<evidence type="ECO:0000313" key="2">
    <source>
        <dbReference type="EMBL" id="TID14299.1"/>
    </source>
</evidence>
<comment type="caution">
    <text evidence="2">The sequence shown here is derived from an EMBL/GenBank/DDBJ whole genome shotgun (WGS) entry which is preliminary data.</text>
</comment>